<reference evidence="2 3" key="1">
    <citation type="journal article" date="2018" name="Front. Plant Sci.">
        <title>Red Clover (Trifolium pratense) and Zigzag Clover (T. medium) - A Picture of Genomic Similarities and Differences.</title>
        <authorList>
            <person name="Dluhosova J."/>
            <person name="Istvanek J."/>
            <person name="Nedelnik J."/>
            <person name="Repkova J."/>
        </authorList>
    </citation>
    <scope>NUCLEOTIDE SEQUENCE [LARGE SCALE GENOMIC DNA]</scope>
    <source>
        <strain evidence="3">cv. 10/8</strain>
        <tissue evidence="2">Leaf</tissue>
    </source>
</reference>
<feature type="non-terminal residue" evidence="2">
    <location>
        <position position="83"/>
    </location>
</feature>
<evidence type="ECO:0000313" key="3">
    <source>
        <dbReference type="Proteomes" id="UP000265520"/>
    </source>
</evidence>
<proteinExistence type="predicted"/>
<accession>A0A392NK60</accession>
<protein>
    <submittedName>
        <fullName evidence="2">Nardilysin-like</fullName>
    </submittedName>
</protein>
<dbReference type="InterPro" id="IPR011765">
    <property type="entry name" value="Pept_M16_N"/>
</dbReference>
<organism evidence="2 3">
    <name type="scientific">Trifolium medium</name>
    <dbReference type="NCBI Taxonomy" id="97028"/>
    <lineage>
        <taxon>Eukaryota</taxon>
        <taxon>Viridiplantae</taxon>
        <taxon>Streptophyta</taxon>
        <taxon>Embryophyta</taxon>
        <taxon>Tracheophyta</taxon>
        <taxon>Spermatophyta</taxon>
        <taxon>Magnoliopsida</taxon>
        <taxon>eudicotyledons</taxon>
        <taxon>Gunneridae</taxon>
        <taxon>Pentapetalae</taxon>
        <taxon>rosids</taxon>
        <taxon>fabids</taxon>
        <taxon>Fabales</taxon>
        <taxon>Fabaceae</taxon>
        <taxon>Papilionoideae</taxon>
        <taxon>50 kb inversion clade</taxon>
        <taxon>NPAAA clade</taxon>
        <taxon>Hologalegina</taxon>
        <taxon>IRL clade</taxon>
        <taxon>Trifolieae</taxon>
        <taxon>Trifolium</taxon>
    </lineage>
</organism>
<dbReference type="Proteomes" id="UP000265520">
    <property type="component" value="Unassembled WGS sequence"/>
</dbReference>
<sequence>MVSSQSYLRFVGPPAIRFRLSCHPPFSFSQSWVSVLKSPTLVERWFEHEFISRDNRHLAAAAMCVGIGSFSDPNEAQGLAHFL</sequence>
<dbReference type="AlphaFoldDB" id="A0A392NK60"/>
<comment type="caution">
    <text evidence="2">The sequence shown here is derived from an EMBL/GenBank/DDBJ whole genome shotgun (WGS) entry which is preliminary data.</text>
</comment>
<evidence type="ECO:0000259" key="1">
    <source>
        <dbReference type="Pfam" id="PF00675"/>
    </source>
</evidence>
<dbReference type="EMBL" id="LXQA010038636">
    <property type="protein sequence ID" value="MCH98834.1"/>
    <property type="molecule type" value="Genomic_DNA"/>
</dbReference>
<evidence type="ECO:0000313" key="2">
    <source>
        <dbReference type="EMBL" id="MCH98834.1"/>
    </source>
</evidence>
<dbReference type="Pfam" id="PF00675">
    <property type="entry name" value="Peptidase_M16"/>
    <property type="match status" value="1"/>
</dbReference>
<gene>
    <name evidence="2" type="ORF">A2U01_0019842</name>
</gene>
<keyword evidence="3" id="KW-1185">Reference proteome</keyword>
<name>A0A392NK60_9FABA</name>
<feature type="domain" description="Peptidase M16 N-terminal" evidence="1">
    <location>
        <begin position="54"/>
        <end position="83"/>
    </location>
</feature>
<dbReference type="Gene3D" id="3.30.830.10">
    <property type="entry name" value="Metalloenzyme, LuxS/M16 peptidase-like"/>
    <property type="match status" value="1"/>
</dbReference>